<dbReference type="Gene3D" id="1.10.238.10">
    <property type="entry name" value="EF-hand"/>
    <property type="match status" value="1"/>
</dbReference>
<dbReference type="Gene3D" id="3.80.10.10">
    <property type="entry name" value="Ribonuclease Inhibitor"/>
    <property type="match status" value="1"/>
</dbReference>
<name>A0A0M0JVS5_9EUKA</name>
<feature type="domain" description="EF-hand" evidence="2">
    <location>
        <begin position="59"/>
        <end position="94"/>
    </location>
</feature>
<organism evidence="3 4">
    <name type="scientific">Chrysochromulina tobinii</name>
    <dbReference type="NCBI Taxonomy" id="1460289"/>
    <lineage>
        <taxon>Eukaryota</taxon>
        <taxon>Haptista</taxon>
        <taxon>Haptophyta</taxon>
        <taxon>Prymnesiophyceae</taxon>
        <taxon>Prymnesiales</taxon>
        <taxon>Chrysochromulinaceae</taxon>
        <taxon>Chrysochromulina</taxon>
    </lineage>
</organism>
<dbReference type="InterPro" id="IPR002048">
    <property type="entry name" value="EF_hand_dom"/>
</dbReference>
<evidence type="ECO:0000313" key="3">
    <source>
        <dbReference type="EMBL" id="KOO30402.1"/>
    </source>
</evidence>
<dbReference type="Proteomes" id="UP000037460">
    <property type="component" value="Unassembled WGS sequence"/>
</dbReference>
<evidence type="ECO:0000259" key="2">
    <source>
        <dbReference type="PROSITE" id="PS50222"/>
    </source>
</evidence>
<dbReference type="SMART" id="SM00054">
    <property type="entry name" value="EFh"/>
    <property type="match status" value="2"/>
</dbReference>
<comment type="caution">
    <text evidence="3">The sequence shown here is derived from an EMBL/GenBank/DDBJ whole genome shotgun (WGS) entry which is preliminary data.</text>
</comment>
<proteinExistence type="predicted"/>
<evidence type="ECO:0000256" key="1">
    <source>
        <dbReference type="ARBA" id="ARBA00022837"/>
    </source>
</evidence>
<dbReference type="SUPFAM" id="SSF47473">
    <property type="entry name" value="EF-hand"/>
    <property type="match status" value="1"/>
</dbReference>
<dbReference type="CDD" id="cd00051">
    <property type="entry name" value="EFh"/>
    <property type="match status" value="1"/>
</dbReference>
<keyword evidence="1" id="KW-0106">Calcium</keyword>
<dbReference type="InterPro" id="IPR032675">
    <property type="entry name" value="LRR_dom_sf"/>
</dbReference>
<dbReference type="InterPro" id="IPR018247">
    <property type="entry name" value="EF_Hand_1_Ca_BS"/>
</dbReference>
<gene>
    <name evidence="3" type="ORF">Ctob_007853</name>
</gene>
<sequence length="712" mass="78301">MTPRCTSDHGTEAYRRAYGVVPFRTWTTPEALFSIIDVDGSGSISLGEVRRYFEKASFFDPVKIEELFALLDVDGSGSISREEWRRGFYKAGFDGSGGVVGQTPAGFAVLQELVSPSTISNAALVELHLNRPPVRIPRSEERGMTLPQLRQLWAHVSDRCPREGWMNVHGELLEPKTVTMYEVVRYVIKPATVQYRCSYVERCLGDREPIPPTWTVIHWWEDTLLNLLLCIEQHATDRGVSEESSAYWIAAFALNQHDPTSDIKLDKLAREAIPRTIALSVTIGCLVVVDPRGLLFRRLWIFFEAFVASTTKMFGRTKLIDFYTPFLHLSKRRLPLPPTETFAVGLTDGCALIDAGPGPSGGGESVNKVEREGHFPIARIEKVLACSMSEANCSMELDRQSIIKQLEAQGVQHSVVDATVRGRVALACLRRAFDEGGQLLTKCLDAIGASPLTHITVNLNGSKGFNSESAVKLAKSIPSTAVHLSVFFNDVPPSVADVFLYEMAEILKGKSDFGPYDGKTPVLHRLCLISNAISAEAGYALGGALGKPPKLASVDFGLPTPFDDKVASAIVTPRHLEKKLSYYSFDRFAEHPEELNTCGLSLPRKGLTCSDVVLICASASRGAPESLTALNLANNNIQKAGCEVLEQMITLGLLPKLMWLNLSFNPLPDDCKKSLLNAMKENQSGRCRCGFTLTPSHEKGSFDIVPTRQARK</sequence>
<keyword evidence="4" id="KW-1185">Reference proteome</keyword>
<evidence type="ECO:0000313" key="4">
    <source>
        <dbReference type="Proteomes" id="UP000037460"/>
    </source>
</evidence>
<dbReference type="EMBL" id="JWZX01002234">
    <property type="protein sequence ID" value="KOO30402.1"/>
    <property type="molecule type" value="Genomic_DNA"/>
</dbReference>
<dbReference type="SUPFAM" id="SSF52047">
    <property type="entry name" value="RNI-like"/>
    <property type="match status" value="1"/>
</dbReference>
<dbReference type="PROSITE" id="PS00018">
    <property type="entry name" value="EF_HAND_1"/>
    <property type="match status" value="1"/>
</dbReference>
<dbReference type="AlphaFoldDB" id="A0A0M0JVS5"/>
<reference evidence="4" key="1">
    <citation type="journal article" date="2015" name="PLoS Genet.">
        <title>Genome Sequence and Transcriptome Analyses of Chrysochromulina tobin: Metabolic Tools for Enhanced Algal Fitness in the Prominent Order Prymnesiales (Haptophyceae).</title>
        <authorList>
            <person name="Hovde B.T."/>
            <person name="Deodato C.R."/>
            <person name="Hunsperger H.M."/>
            <person name="Ryken S.A."/>
            <person name="Yost W."/>
            <person name="Jha R.K."/>
            <person name="Patterson J."/>
            <person name="Monnat R.J. Jr."/>
            <person name="Barlow S.B."/>
            <person name="Starkenburg S.R."/>
            <person name="Cattolico R.A."/>
        </authorList>
    </citation>
    <scope>NUCLEOTIDE SEQUENCE</scope>
    <source>
        <strain evidence="4">CCMP291</strain>
    </source>
</reference>
<dbReference type="InterPro" id="IPR011992">
    <property type="entry name" value="EF-hand-dom_pair"/>
</dbReference>
<dbReference type="Pfam" id="PF13499">
    <property type="entry name" value="EF-hand_7"/>
    <property type="match status" value="1"/>
</dbReference>
<accession>A0A0M0JVS5</accession>
<protein>
    <recommendedName>
        <fullName evidence="2">EF-hand domain-containing protein</fullName>
    </recommendedName>
</protein>
<dbReference type="OrthoDB" id="7171495at2759"/>
<dbReference type="PROSITE" id="PS50222">
    <property type="entry name" value="EF_HAND_2"/>
    <property type="match status" value="1"/>
</dbReference>
<dbReference type="GO" id="GO:0005509">
    <property type="term" value="F:calcium ion binding"/>
    <property type="evidence" value="ECO:0007669"/>
    <property type="project" value="InterPro"/>
</dbReference>